<comment type="similarity">
    <text evidence="1">Belongs to the Cu-Zn superoxide dismutase family.</text>
</comment>
<name>A0ABV3Q520_9BACL</name>
<dbReference type="InterPro" id="IPR024134">
    <property type="entry name" value="SOD_Cu/Zn_/chaperone"/>
</dbReference>
<dbReference type="EMBL" id="JBFMIA010000010">
    <property type="protein sequence ID" value="MEW9502392.1"/>
    <property type="molecule type" value="Genomic_DNA"/>
</dbReference>
<proteinExistence type="inferred from homology"/>
<dbReference type="PROSITE" id="PS51257">
    <property type="entry name" value="PROKAR_LIPOPROTEIN"/>
    <property type="match status" value="1"/>
</dbReference>
<dbReference type="InterPro" id="IPR001424">
    <property type="entry name" value="SOD_Cu_Zn_dom"/>
</dbReference>
<feature type="domain" description="Superoxide dismutase copper/zinc binding" evidence="3">
    <location>
        <begin position="56"/>
        <end position="186"/>
    </location>
</feature>
<dbReference type="InterPro" id="IPR036423">
    <property type="entry name" value="SOD-like_Cu/Zn_dom_sf"/>
</dbReference>
<dbReference type="Proteomes" id="UP001556040">
    <property type="component" value="Unassembled WGS sequence"/>
</dbReference>
<reference evidence="4 5" key="1">
    <citation type="journal article" date="1979" name="Int. J. Syst. Evol. Microbiol.">
        <title>Bacillus globisporus subsp. marinus subsp. nov.</title>
        <authorList>
            <person name="Liu H."/>
        </authorList>
    </citation>
    <scope>NUCLEOTIDE SEQUENCE [LARGE SCALE GENOMIC DNA]</scope>
    <source>
        <strain evidence="4 5">DSM 1297</strain>
    </source>
</reference>
<keyword evidence="5" id="KW-1185">Reference proteome</keyword>
<evidence type="ECO:0000259" key="3">
    <source>
        <dbReference type="Pfam" id="PF00080"/>
    </source>
</evidence>
<sequence length="188" mass="19755">MKNVKSMGMMLLLGIIVSGCSAANNMSSDEPVIPVNDEAVPSLEIDLVNSEGDKVGMASLTETSEGVLIGVKAEGLEPGEKGIHIHETASCKIPDFTSAGAHFNPGHKEHGFENPAGYHAGDLPNIEIDQEGNVDLELIAKTFTLKQGVENSLLDSGSALIIHEGPDDYKTDPTGESGGRMVCGEIKN</sequence>
<keyword evidence="2" id="KW-0732">Signal</keyword>
<feature type="chain" id="PRO_5045729060" evidence="2">
    <location>
        <begin position="23"/>
        <end position="188"/>
    </location>
</feature>
<accession>A0ABV3Q520</accession>
<feature type="signal peptide" evidence="2">
    <location>
        <begin position="1"/>
        <end position="22"/>
    </location>
</feature>
<protein>
    <submittedName>
        <fullName evidence="4">Superoxide dismutase family protein</fullName>
    </submittedName>
</protein>
<evidence type="ECO:0000256" key="1">
    <source>
        <dbReference type="ARBA" id="ARBA00010457"/>
    </source>
</evidence>
<evidence type="ECO:0000313" key="5">
    <source>
        <dbReference type="Proteomes" id="UP001556040"/>
    </source>
</evidence>
<dbReference type="RefSeq" id="WP_367779885.1">
    <property type="nucleotide sequence ID" value="NZ_JBFMIA010000010.1"/>
</dbReference>
<dbReference type="SUPFAM" id="SSF49329">
    <property type="entry name" value="Cu,Zn superoxide dismutase-like"/>
    <property type="match status" value="1"/>
</dbReference>
<comment type="caution">
    <text evidence="4">The sequence shown here is derived from an EMBL/GenBank/DDBJ whole genome shotgun (WGS) entry which is preliminary data.</text>
</comment>
<dbReference type="Pfam" id="PF00080">
    <property type="entry name" value="Sod_Cu"/>
    <property type="match status" value="1"/>
</dbReference>
<evidence type="ECO:0000313" key="4">
    <source>
        <dbReference type="EMBL" id="MEW9502392.1"/>
    </source>
</evidence>
<dbReference type="CDD" id="cd00305">
    <property type="entry name" value="Cu-Zn_Superoxide_Dismutase"/>
    <property type="match status" value="1"/>
</dbReference>
<dbReference type="PANTHER" id="PTHR10003">
    <property type="entry name" value="SUPEROXIDE DISMUTASE CU-ZN -RELATED"/>
    <property type="match status" value="1"/>
</dbReference>
<gene>
    <name evidence="4" type="ORF">AB1471_11355</name>
</gene>
<dbReference type="Gene3D" id="2.60.40.200">
    <property type="entry name" value="Superoxide dismutase, copper/zinc binding domain"/>
    <property type="match status" value="1"/>
</dbReference>
<organism evidence="4 5">
    <name type="scientific">Jeotgalibacillus marinus</name>
    <dbReference type="NCBI Taxonomy" id="86667"/>
    <lineage>
        <taxon>Bacteria</taxon>
        <taxon>Bacillati</taxon>
        <taxon>Bacillota</taxon>
        <taxon>Bacilli</taxon>
        <taxon>Bacillales</taxon>
        <taxon>Caryophanaceae</taxon>
        <taxon>Jeotgalibacillus</taxon>
    </lineage>
</organism>
<evidence type="ECO:0000256" key="2">
    <source>
        <dbReference type="SAM" id="SignalP"/>
    </source>
</evidence>